<evidence type="ECO:0000259" key="1">
    <source>
        <dbReference type="Pfam" id="PF14606"/>
    </source>
</evidence>
<sequence length="427" mass="47698">MIRAAVFFVCIYNKERSVILFWYSGLFAAILESLLSDRFRLSSEKKYGIGDEVFMPEPSKSVDAVKLDKNMALEKRVMDDLQWLSPLEAPFHIAGFAWLKQEKLYRRLPSSPAELLPPAVDILANCTAGGQIRFTTNSSRLSVRVKLTGPSNMYHMPATGQCGFDCYLGEPGSQHYLSTTRFDHSKSEYEASLFNWTIQRDVCVTLNFPLYQGVEEVLIGVDSDALIRSVPPYPSINPVVIYGTSITQGGCATRPGMAYSNILSRSIPLEFINLGFSGSGLGEIEVARTIADIPDPALLVLDYEANSGPAEKLAATLTPFIRILRERHPIVPILVLSKIQYAGERFYPDLLELHEDRKAIQKSTVERLRDEGDLHIHYADGSSLLGEDDAEECTVDGVHPTDLGFLRMARSLEPIFRELLKDKLEVE</sequence>
<protein>
    <submittedName>
        <fullName evidence="3">Hydrolase</fullName>
    </submittedName>
</protein>
<comment type="caution">
    <text evidence="3">The sequence shown here is derived from an EMBL/GenBank/DDBJ whole genome shotgun (WGS) entry which is preliminary data.</text>
</comment>
<dbReference type="AlphaFoldDB" id="A0A917DRX8"/>
<evidence type="ECO:0000313" key="4">
    <source>
        <dbReference type="Proteomes" id="UP000612456"/>
    </source>
</evidence>
<feature type="domain" description="SGNH hydrolase-type esterase N-terminal" evidence="2">
    <location>
        <begin position="81"/>
        <end position="226"/>
    </location>
</feature>
<dbReference type="InterPro" id="IPR032740">
    <property type="entry name" value="GxDLY"/>
</dbReference>
<dbReference type="InterPro" id="IPR013830">
    <property type="entry name" value="SGNH_hydro"/>
</dbReference>
<accession>A0A917DRX8</accession>
<dbReference type="Proteomes" id="UP000612456">
    <property type="component" value="Unassembled WGS sequence"/>
</dbReference>
<proteinExistence type="predicted"/>
<keyword evidence="3" id="KW-0378">Hydrolase</keyword>
<dbReference type="GO" id="GO:0016787">
    <property type="term" value="F:hydrolase activity"/>
    <property type="evidence" value="ECO:0007669"/>
    <property type="project" value="UniProtKB-KW"/>
</dbReference>
<keyword evidence="4" id="KW-1185">Reference proteome</keyword>
<dbReference type="SUPFAM" id="SSF52266">
    <property type="entry name" value="SGNH hydrolase"/>
    <property type="match status" value="1"/>
</dbReference>
<dbReference type="InterPro" id="IPR036514">
    <property type="entry name" value="SGNH_hydro_sf"/>
</dbReference>
<gene>
    <name evidence="3" type="ORF">GCM10010911_22580</name>
</gene>
<evidence type="ECO:0000313" key="3">
    <source>
        <dbReference type="EMBL" id="GGD64307.1"/>
    </source>
</evidence>
<organism evidence="3 4">
    <name type="scientific">Paenibacillus nasutitermitis</name>
    <dbReference type="NCBI Taxonomy" id="1652958"/>
    <lineage>
        <taxon>Bacteria</taxon>
        <taxon>Bacillati</taxon>
        <taxon>Bacillota</taxon>
        <taxon>Bacilli</taxon>
        <taxon>Bacillales</taxon>
        <taxon>Paenibacillaceae</taxon>
        <taxon>Paenibacillus</taxon>
    </lineage>
</organism>
<reference evidence="3" key="1">
    <citation type="journal article" date="2014" name="Int. J. Syst. Evol. Microbiol.">
        <title>Complete genome sequence of Corynebacterium casei LMG S-19264T (=DSM 44701T), isolated from a smear-ripened cheese.</title>
        <authorList>
            <consortium name="US DOE Joint Genome Institute (JGI-PGF)"/>
            <person name="Walter F."/>
            <person name="Albersmeier A."/>
            <person name="Kalinowski J."/>
            <person name="Ruckert C."/>
        </authorList>
    </citation>
    <scope>NUCLEOTIDE SEQUENCE</scope>
    <source>
        <strain evidence="3">CGMCC 1.15178</strain>
    </source>
</reference>
<dbReference type="Gene3D" id="2.60.120.260">
    <property type="entry name" value="Galactose-binding domain-like"/>
    <property type="match status" value="1"/>
</dbReference>
<dbReference type="Pfam" id="PF14607">
    <property type="entry name" value="GxDLY"/>
    <property type="match status" value="1"/>
</dbReference>
<dbReference type="Gene3D" id="3.40.50.1110">
    <property type="entry name" value="SGNH hydrolase"/>
    <property type="match status" value="1"/>
</dbReference>
<evidence type="ECO:0000259" key="2">
    <source>
        <dbReference type="Pfam" id="PF14607"/>
    </source>
</evidence>
<dbReference type="EMBL" id="BMHP01000002">
    <property type="protein sequence ID" value="GGD64307.1"/>
    <property type="molecule type" value="Genomic_DNA"/>
</dbReference>
<reference evidence="3" key="2">
    <citation type="submission" date="2020-09" db="EMBL/GenBank/DDBJ databases">
        <authorList>
            <person name="Sun Q."/>
            <person name="Zhou Y."/>
        </authorList>
    </citation>
    <scope>NUCLEOTIDE SEQUENCE</scope>
    <source>
        <strain evidence="3">CGMCC 1.15178</strain>
    </source>
</reference>
<dbReference type="Pfam" id="PF14606">
    <property type="entry name" value="Lipase_GDSL_3"/>
    <property type="match status" value="1"/>
</dbReference>
<name>A0A917DRX8_9BACL</name>
<feature type="domain" description="SGNH hydrolase-type esterase" evidence="1">
    <location>
        <begin position="238"/>
        <end position="416"/>
    </location>
</feature>